<evidence type="ECO:0000259" key="14">
    <source>
        <dbReference type="PROSITE" id="PS50157"/>
    </source>
</evidence>
<dbReference type="OrthoDB" id="10046198at2759"/>
<evidence type="ECO:0000256" key="7">
    <source>
        <dbReference type="ARBA" id="ARBA00022833"/>
    </source>
</evidence>
<dbReference type="SMART" id="SM00355">
    <property type="entry name" value="ZnF_C2H2"/>
    <property type="match status" value="8"/>
</dbReference>
<evidence type="ECO:0000256" key="11">
    <source>
        <dbReference type="ARBA" id="ARBA00023242"/>
    </source>
</evidence>
<dbReference type="GO" id="GO:0003677">
    <property type="term" value="F:DNA binding"/>
    <property type="evidence" value="ECO:0007669"/>
    <property type="project" value="UniProtKB-KW"/>
</dbReference>
<dbReference type="AlphaFoldDB" id="A0A2G9RFC4"/>
<keyword evidence="4" id="KW-0479">Metal-binding</keyword>
<dbReference type="SUPFAM" id="SSF109640">
    <property type="entry name" value="KRAB domain (Kruppel-associated box)"/>
    <property type="match status" value="1"/>
</dbReference>
<dbReference type="InterPro" id="IPR036051">
    <property type="entry name" value="KRAB_dom_sf"/>
</dbReference>
<dbReference type="GO" id="GO:0005634">
    <property type="term" value="C:nucleus"/>
    <property type="evidence" value="ECO:0007669"/>
    <property type="project" value="UniProtKB-SubCell"/>
</dbReference>
<feature type="region of interest" description="Disordered" evidence="13">
    <location>
        <begin position="78"/>
        <end position="117"/>
    </location>
</feature>
<feature type="non-terminal residue" evidence="15">
    <location>
        <position position="1"/>
    </location>
</feature>
<organism evidence="15 16">
    <name type="scientific">Aquarana catesbeiana</name>
    <name type="common">American bullfrog</name>
    <name type="synonym">Rana catesbeiana</name>
    <dbReference type="NCBI Taxonomy" id="8400"/>
    <lineage>
        <taxon>Eukaryota</taxon>
        <taxon>Metazoa</taxon>
        <taxon>Chordata</taxon>
        <taxon>Craniata</taxon>
        <taxon>Vertebrata</taxon>
        <taxon>Euteleostomi</taxon>
        <taxon>Amphibia</taxon>
        <taxon>Batrachia</taxon>
        <taxon>Anura</taxon>
        <taxon>Neobatrachia</taxon>
        <taxon>Ranoidea</taxon>
        <taxon>Ranidae</taxon>
        <taxon>Aquarana</taxon>
    </lineage>
</organism>
<dbReference type="FunFam" id="3.30.160.60:FF:000812">
    <property type="entry name" value="zinc finger protein 23 isoform X2"/>
    <property type="match status" value="1"/>
</dbReference>
<feature type="domain" description="C2H2-type" evidence="14">
    <location>
        <begin position="699"/>
        <end position="726"/>
    </location>
</feature>
<feature type="compositionally biased region" description="Polar residues" evidence="13">
    <location>
        <begin position="645"/>
        <end position="661"/>
    </location>
</feature>
<accession>A0A2G9RFC4</accession>
<feature type="compositionally biased region" description="Basic and acidic residues" evidence="13">
    <location>
        <begin position="97"/>
        <end position="117"/>
    </location>
</feature>
<keyword evidence="10" id="KW-0804">Transcription</keyword>
<feature type="domain" description="C2H2-type" evidence="14">
    <location>
        <begin position="510"/>
        <end position="537"/>
    </location>
</feature>
<evidence type="ECO:0000256" key="13">
    <source>
        <dbReference type="SAM" id="MobiDB-lite"/>
    </source>
</evidence>
<keyword evidence="6 12" id="KW-0863">Zinc-finger</keyword>
<dbReference type="InterPro" id="IPR036236">
    <property type="entry name" value="Znf_C2H2_sf"/>
</dbReference>
<feature type="domain" description="C2H2-type" evidence="14">
    <location>
        <begin position="456"/>
        <end position="483"/>
    </location>
</feature>
<keyword evidence="9" id="KW-0238">DNA-binding</keyword>
<evidence type="ECO:0000256" key="6">
    <source>
        <dbReference type="ARBA" id="ARBA00022771"/>
    </source>
</evidence>
<feature type="region of interest" description="Disordered" evidence="13">
    <location>
        <begin position="615"/>
        <end position="661"/>
    </location>
</feature>
<dbReference type="FunFam" id="3.30.160.60:FF:000100">
    <property type="entry name" value="Zinc finger 45-like"/>
    <property type="match status" value="1"/>
</dbReference>
<evidence type="ECO:0000256" key="9">
    <source>
        <dbReference type="ARBA" id="ARBA00023125"/>
    </source>
</evidence>
<evidence type="ECO:0000256" key="4">
    <source>
        <dbReference type="ARBA" id="ARBA00022723"/>
    </source>
</evidence>
<dbReference type="Gene3D" id="6.10.140.140">
    <property type="match status" value="1"/>
</dbReference>
<dbReference type="FunFam" id="3.30.160.60:FF:000936">
    <property type="entry name" value="Zinc finger protein 577"/>
    <property type="match status" value="1"/>
</dbReference>
<dbReference type="GO" id="GO:0006355">
    <property type="term" value="P:regulation of DNA-templated transcription"/>
    <property type="evidence" value="ECO:0007669"/>
    <property type="project" value="InterPro"/>
</dbReference>
<evidence type="ECO:0000256" key="3">
    <source>
        <dbReference type="ARBA" id="ARBA00006991"/>
    </source>
</evidence>
<dbReference type="SUPFAM" id="SSF57667">
    <property type="entry name" value="beta-beta-alpha zinc fingers"/>
    <property type="match status" value="5"/>
</dbReference>
<feature type="domain" description="C2H2-type" evidence="14">
    <location>
        <begin position="384"/>
        <end position="406"/>
    </location>
</feature>
<feature type="domain" description="C2H2-type" evidence="14">
    <location>
        <begin position="312"/>
        <end position="339"/>
    </location>
</feature>
<dbReference type="Proteomes" id="UP000228934">
    <property type="component" value="Unassembled WGS sequence"/>
</dbReference>
<dbReference type="InterPro" id="IPR013087">
    <property type="entry name" value="Znf_C2H2_type"/>
</dbReference>
<evidence type="ECO:0000256" key="1">
    <source>
        <dbReference type="ARBA" id="ARBA00003767"/>
    </source>
</evidence>
<dbReference type="FunFam" id="3.30.160.60:FF:000739">
    <property type="entry name" value="Zgc:171418 protein"/>
    <property type="match status" value="1"/>
</dbReference>
<feature type="domain" description="C2H2-type" evidence="14">
    <location>
        <begin position="257"/>
        <end position="284"/>
    </location>
</feature>
<evidence type="ECO:0000256" key="5">
    <source>
        <dbReference type="ARBA" id="ARBA00022737"/>
    </source>
</evidence>
<dbReference type="CDD" id="cd07765">
    <property type="entry name" value="KRAB_A-box"/>
    <property type="match status" value="1"/>
</dbReference>
<dbReference type="PANTHER" id="PTHR24377">
    <property type="entry name" value="IP01015P-RELATED"/>
    <property type="match status" value="1"/>
</dbReference>
<evidence type="ECO:0000256" key="10">
    <source>
        <dbReference type="ARBA" id="ARBA00023163"/>
    </source>
</evidence>
<dbReference type="EMBL" id="KV938157">
    <property type="protein sequence ID" value="PIO26567.1"/>
    <property type="molecule type" value="Genomic_DNA"/>
</dbReference>
<dbReference type="GO" id="GO:0008270">
    <property type="term" value="F:zinc ion binding"/>
    <property type="evidence" value="ECO:0007669"/>
    <property type="project" value="UniProtKB-KW"/>
</dbReference>
<dbReference type="Gene3D" id="3.30.160.60">
    <property type="entry name" value="Classic Zinc Finger"/>
    <property type="match status" value="9"/>
</dbReference>
<evidence type="ECO:0000313" key="16">
    <source>
        <dbReference type="Proteomes" id="UP000228934"/>
    </source>
</evidence>
<sequence>INPLLKSSDQVTIMVPPYQTLTSKRNNTKMILEVINKMVELLTGEVPIRCQDVTVYFSMEEWEYLEGHKDLYKDVMMENQPPLTSPDGSSNGNPPERCPRPLYSRDSKQEGHTIPHHHQVEELMDIKVEVKEEEMYVRGDQQSKEEVGMMGTIKEEGSSPDISRGGGDAQITSEGRFILFPDYKTEGNGVPQCSPEENLGHPYILCTLPCVDRSVDSTDPGNSSETSHAIFYSADKTPDPYNPEESFVDKSPTVDTFLSSECEKSFMNKTSPVGHPRSHIGKNPLPCTEGGKPSEVKEHLIHQRSQTSEGSFSSPECGKCFIQKGHLLSHQETHIDEPHFSSSEGGRCSSHQKSPNDYLKVHSAEKCSEKNNLVGQQGTRENTFYCLECGKCFTQKKHLLSHQETHIIKPHFSSLEVGRCSSHQKSLDDYLKLHSAEKCSEKNNLVDQEGTGENPFCCLECGKCFTQKTDLLTNQRIHTRELPFSECGKCVTWKGDILTHQTVHKGKGSFSCSECGKSFTRKRELLRHQRLLTVKRPFSCSECGKCFTNKGLLADHQRSHTGERPFSCSECGKYGHHVRKSSEGLFISTPYRNAEDFVVQYSPVVHSITYNIHHRPDHLKQSMDPSNPKESSDKSHSVTPEIHLKSQSTDGSTNLSDPQKSSLSHTGESLFSCTVCGNSFAELGELLLHQKTHIDKRSFSCSECGKIFSQERSLLRHHRVHTGTPISCRTDLCILRATGCCSQNTYISGCSAAGGDFSSTIKKKNMYAQH</sequence>
<dbReference type="PROSITE" id="PS50157">
    <property type="entry name" value="ZINC_FINGER_C2H2_2"/>
    <property type="match status" value="8"/>
</dbReference>
<keyword evidence="8" id="KW-0805">Transcription regulation</keyword>
<comment type="similarity">
    <text evidence="3">Belongs to the krueppel C2H2-type zinc-finger protein family.</text>
</comment>
<dbReference type="FunFam" id="3.30.160.60:FF:000706">
    <property type="entry name" value="Zinc finger protein"/>
    <property type="match status" value="1"/>
</dbReference>
<comment type="function">
    <text evidence="1">May be involved in transcriptional regulation.</text>
</comment>
<evidence type="ECO:0000256" key="8">
    <source>
        <dbReference type="ARBA" id="ARBA00023015"/>
    </source>
</evidence>
<dbReference type="PROSITE" id="PS00028">
    <property type="entry name" value="ZINC_FINGER_C2H2_1"/>
    <property type="match status" value="4"/>
</dbReference>
<evidence type="ECO:0000256" key="12">
    <source>
        <dbReference type="PROSITE-ProRule" id="PRU00042"/>
    </source>
</evidence>
<keyword evidence="16" id="KW-1185">Reference proteome</keyword>
<proteinExistence type="inferred from homology"/>
<name>A0A2G9RFC4_AQUCT</name>
<comment type="subcellular location">
    <subcellularLocation>
        <location evidence="2">Nucleus</location>
    </subcellularLocation>
</comment>
<dbReference type="Pfam" id="PF00096">
    <property type="entry name" value="zf-C2H2"/>
    <property type="match status" value="6"/>
</dbReference>
<gene>
    <name evidence="15" type="ORF">AB205_0117970</name>
</gene>
<dbReference type="InterPro" id="IPR001909">
    <property type="entry name" value="KRAB"/>
</dbReference>
<evidence type="ECO:0000256" key="2">
    <source>
        <dbReference type="ARBA" id="ARBA00004123"/>
    </source>
</evidence>
<dbReference type="InterPro" id="IPR050826">
    <property type="entry name" value="Krueppel_C2H2_ZnFinger"/>
</dbReference>
<dbReference type="FunFam" id="3.30.160.60:FF:000620">
    <property type="entry name" value="Zinc finger protein 263"/>
    <property type="match status" value="1"/>
</dbReference>
<evidence type="ECO:0000313" key="15">
    <source>
        <dbReference type="EMBL" id="PIO26567.1"/>
    </source>
</evidence>
<feature type="domain" description="C2H2-type" evidence="14">
    <location>
        <begin position="671"/>
        <end position="698"/>
    </location>
</feature>
<reference evidence="16" key="1">
    <citation type="journal article" date="2017" name="Nat. Commun.">
        <title>The North American bullfrog draft genome provides insight into hormonal regulation of long noncoding RNA.</title>
        <authorList>
            <person name="Hammond S.A."/>
            <person name="Warren R.L."/>
            <person name="Vandervalk B.P."/>
            <person name="Kucuk E."/>
            <person name="Khan H."/>
            <person name="Gibb E.A."/>
            <person name="Pandoh P."/>
            <person name="Kirk H."/>
            <person name="Zhao Y."/>
            <person name="Jones M."/>
            <person name="Mungall A.J."/>
            <person name="Coope R."/>
            <person name="Pleasance S."/>
            <person name="Moore R.A."/>
            <person name="Holt R.A."/>
            <person name="Round J.M."/>
            <person name="Ohora S."/>
            <person name="Walle B.V."/>
            <person name="Veldhoen N."/>
            <person name="Helbing C.C."/>
            <person name="Birol I."/>
        </authorList>
    </citation>
    <scope>NUCLEOTIDE SEQUENCE [LARGE SCALE GENOMIC DNA]</scope>
</reference>
<dbReference type="Pfam" id="PF01352">
    <property type="entry name" value="KRAB"/>
    <property type="match status" value="1"/>
</dbReference>
<protein>
    <recommendedName>
        <fullName evidence="14">C2H2-type domain-containing protein</fullName>
    </recommendedName>
</protein>
<keyword evidence="11" id="KW-0539">Nucleus</keyword>
<keyword evidence="7" id="KW-0862">Zinc</keyword>
<feature type="domain" description="C2H2-type" evidence="14">
    <location>
        <begin position="538"/>
        <end position="565"/>
    </location>
</feature>
<keyword evidence="5" id="KW-0677">Repeat</keyword>